<evidence type="ECO:0000256" key="12">
    <source>
        <dbReference type="ARBA" id="ARBA00023136"/>
    </source>
</evidence>
<protein>
    <recommendedName>
        <fullName evidence="2">non-specific serine/threonine protein kinase</fullName>
        <ecNumber evidence="2">2.7.11.1</ecNumber>
    </recommendedName>
</protein>
<dbReference type="InterPro" id="IPR000719">
    <property type="entry name" value="Prot_kinase_dom"/>
</dbReference>
<evidence type="ECO:0000256" key="8">
    <source>
        <dbReference type="ARBA" id="ARBA00022741"/>
    </source>
</evidence>
<dbReference type="PANTHER" id="PTHR47982">
    <property type="entry name" value="PROLINE-RICH RECEPTOR-LIKE PROTEIN KINASE PERK4"/>
    <property type="match status" value="1"/>
</dbReference>
<dbReference type="EMBL" id="JAKOGI010000680">
    <property type="protein sequence ID" value="KAJ8431604.1"/>
    <property type="molecule type" value="Genomic_DNA"/>
</dbReference>
<organism evidence="19 20">
    <name type="scientific">Carnegiea gigantea</name>
    <dbReference type="NCBI Taxonomy" id="171969"/>
    <lineage>
        <taxon>Eukaryota</taxon>
        <taxon>Viridiplantae</taxon>
        <taxon>Streptophyta</taxon>
        <taxon>Embryophyta</taxon>
        <taxon>Tracheophyta</taxon>
        <taxon>Spermatophyta</taxon>
        <taxon>Magnoliopsida</taxon>
        <taxon>eudicotyledons</taxon>
        <taxon>Gunneridae</taxon>
        <taxon>Pentapetalae</taxon>
        <taxon>Caryophyllales</taxon>
        <taxon>Cactineae</taxon>
        <taxon>Cactaceae</taxon>
        <taxon>Cactoideae</taxon>
        <taxon>Echinocereeae</taxon>
        <taxon>Carnegiea</taxon>
    </lineage>
</organism>
<keyword evidence="8 15" id="KW-0547">Nucleotide-binding</keyword>
<feature type="region of interest" description="Disordered" evidence="17">
    <location>
        <begin position="1"/>
        <end position="57"/>
    </location>
</feature>
<keyword evidence="20" id="KW-1185">Reference proteome</keyword>
<comment type="catalytic activity">
    <reaction evidence="14">
        <text>L-seryl-[protein] + ATP = O-phospho-L-seryl-[protein] + ADP + H(+)</text>
        <dbReference type="Rhea" id="RHEA:17989"/>
        <dbReference type="Rhea" id="RHEA-COMP:9863"/>
        <dbReference type="Rhea" id="RHEA-COMP:11604"/>
        <dbReference type="ChEBI" id="CHEBI:15378"/>
        <dbReference type="ChEBI" id="CHEBI:29999"/>
        <dbReference type="ChEBI" id="CHEBI:30616"/>
        <dbReference type="ChEBI" id="CHEBI:83421"/>
        <dbReference type="ChEBI" id="CHEBI:456216"/>
        <dbReference type="EC" id="2.7.11.1"/>
    </reaction>
</comment>
<keyword evidence="9" id="KW-0418">Kinase</keyword>
<evidence type="ECO:0000256" key="13">
    <source>
        <dbReference type="ARBA" id="ARBA00047899"/>
    </source>
</evidence>
<dbReference type="GO" id="GO:0005886">
    <property type="term" value="C:plasma membrane"/>
    <property type="evidence" value="ECO:0007669"/>
    <property type="project" value="UniProtKB-SubCell"/>
</dbReference>
<feature type="binding site" evidence="15">
    <location>
        <position position="107"/>
    </location>
    <ligand>
        <name>ATP</name>
        <dbReference type="ChEBI" id="CHEBI:30616"/>
    </ligand>
</feature>
<proteinExistence type="inferred from homology"/>
<dbReference type="GO" id="GO:0004674">
    <property type="term" value="F:protein serine/threonine kinase activity"/>
    <property type="evidence" value="ECO:0007669"/>
    <property type="project" value="UniProtKB-KW"/>
</dbReference>
<keyword evidence="6" id="KW-0808">Transferase</keyword>
<dbReference type="FunFam" id="1.10.510.10:FF:000239">
    <property type="entry name" value="Proline-rich receptor-like protein kinase PERK1"/>
    <property type="match status" value="1"/>
</dbReference>
<evidence type="ECO:0000256" key="7">
    <source>
        <dbReference type="ARBA" id="ARBA00022692"/>
    </source>
</evidence>
<dbReference type="Gene3D" id="3.30.200.20">
    <property type="entry name" value="Phosphorylase Kinase, domain 1"/>
    <property type="match status" value="1"/>
</dbReference>
<dbReference type="Gene3D" id="1.10.510.10">
    <property type="entry name" value="Transferase(Phosphotransferase) domain 1"/>
    <property type="match status" value="1"/>
</dbReference>
<dbReference type="CDD" id="cd14066">
    <property type="entry name" value="STKc_IRAK"/>
    <property type="match status" value="1"/>
</dbReference>
<evidence type="ECO:0000259" key="18">
    <source>
        <dbReference type="PROSITE" id="PS50011"/>
    </source>
</evidence>
<dbReference type="SMART" id="SM00220">
    <property type="entry name" value="S_TKc"/>
    <property type="match status" value="1"/>
</dbReference>
<comment type="caution">
    <text evidence="19">The sequence shown here is derived from an EMBL/GenBank/DDBJ whole genome shotgun (WGS) entry which is preliminary data.</text>
</comment>
<evidence type="ECO:0000256" key="3">
    <source>
        <dbReference type="ARBA" id="ARBA00022475"/>
    </source>
</evidence>
<feature type="domain" description="Protein kinase" evidence="18">
    <location>
        <begin position="79"/>
        <end position="340"/>
    </location>
</feature>
<dbReference type="PROSITE" id="PS00107">
    <property type="entry name" value="PROTEIN_KINASE_ATP"/>
    <property type="match status" value="1"/>
</dbReference>
<evidence type="ECO:0000256" key="2">
    <source>
        <dbReference type="ARBA" id="ARBA00012513"/>
    </source>
</evidence>
<evidence type="ECO:0000256" key="16">
    <source>
        <dbReference type="RuleBase" id="RU000304"/>
    </source>
</evidence>
<keyword evidence="10 15" id="KW-0067">ATP-binding</keyword>
<sequence length="413" mass="45077">MCTIGDTRAGNQYWKPSPQDHTVKIPTPPGGYGHTNYNDSSPHSGPRVSSSKNPSPSLTLGFNKSSFTYDELAAATNGFDKANMLGQGGFGYVHKGVLPNGKVIAVKCLKSGSGQGEREFQAEVEIISRVHHRHLVSLVGYCSAAGQLKGDPPLSMSTRLRISLGSAKGLSYLHEDCHPRIIHRDIKASNILLDDNFEAMVADFGLAKLTTDTNTHVSTRVMGTFGYLAPEYAASGKLTEKSDVFSFGVMLLELITGRRPVDPKMKYMEDSLVDWARPLLVKALDAGNYDELADPRLEGNYNPHEMQRMVACAAACIRHSAKRRPKMSQIVRALEGDVSLEDLNDGKPGHVSMYGSSDGSDYDSRQYSADLKKFRRMAFETQDFEATSEYGGATSEYGLNPSSSSSDNSRDVN</sequence>
<evidence type="ECO:0000256" key="10">
    <source>
        <dbReference type="ARBA" id="ARBA00022840"/>
    </source>
</evidence>
<dbReference type="AlphaFoldDB" id="A0A9Q1JV97"/>
<evidence type="ECO:0000256" key="15">
    <source>
        <dbReference type="PROSITE-ProRule" id="PRU10141"/>
    </source>
</evidence>
<keyword evidence="12" id="KW-0472">Membrane</keyword>
<comment type="catalytic activity">
    <reaction evidence="13">
        <text>L-threonyl-[protein] + ATP = O-phospho-L-threonyl-[protein] + ADP + H(+)</text>
        <dbReference type="Rhea" id="RHEA:46608"/>
        <dbReference type="Rhea" id="RHEA-COMP:11060"/>
        <dbReference type="Rhea" id="RHEA-COMP:11605"/>
        <dbReference type="ChEBI" id="CHEBI:15378"/>
        <dbReference type="ChEBI" id="CHEBI:30013"/>
        <dbReference type="ChEBI" id="CHEBI:30616"/>
        <dbReference type="ChEBI" id="CHEBI:61977"/>
        <dbReference type="ChEBI" id="CHEBI:456216"/>
        <dbReference type="EC" id="2.7.11.1"/>
    </reaction>
</comment>
<dbReference type="GO" id="GO:0005524">
    <property type="term" value="F:ATP binding"/>
    <property type="evidence" value="ECO:0007669"/>
    <property type="project" value="UniProtKB-UniRule"/>
</dbReference>
<evidence type="ECO:0000256" key="1">
    <source>
        <dbReference type="ARBA" id="ARBA00004162"/>
    </source>
</evidence>
<keyword evidence="3" id="KW-1003">Cell membrane</keyword>
<dbReference type="Proteomes" id="UP001153076">
    <property type="component" value="Unassembled WGS sequence"/>
</dbReference>
<dbReference type="EC" id="2.7.11.1" evidence="2"/>
<reference evidence="19" key="1">
    <citation type="submission" date="2022-04" db="EMBL/GenBank/DDBJ databases">
        <title>Carnegiea gigantea Genome sequencing and assembly v2.</title>
        <authorList>
            <person name="Copetti D."/>
            <person name="Sanderson M.J."/>
            <person name="Burquez A."/>
            <person name="Wojciechowski M.F."/>
        </authorList>
    </citation>
    <scope>NUCLEOTIDE SEQUENCE</scope>
    <source>
        <strain evidence="19">SGP5-SGP5p</strain>
        <tissue evidence="19">Aerial part</tissue>
    </source>
</reference>
<evidence type="ECO:0000256" key="14">
    <source>
        <dbReference type="ARBA" id="ARBA00048679"/>
    </source>
</evidence>
<dbReference type="InterPro" id="IPR011009">
    <property type="entry name" value="Kinase-like_dom_sf"/>
</dbReference>
<evidence type="ECO:0000313" key="20">
    <source>
        <dbReference type="Proteomes" id="UP001153076"/>
    </source>
</evidence>
<dbReference type="PANTHER" id="PTHR47982:SF6">
    <property type="entry name" value="PROLINE-RICH RECEPTOR-LIKE PROTEIN KINASE PERK4"/>
    <property type="match status" value="1"/>
</dbReference>
<dbReference type="PROSITE" id="PS50011">
    <property type="entry name" value="PROTEIN_KINASE_DOM"/>
    <property type="match status" value="1"/>
</dbReference>
<keyword evidence="4 16" id="KW-0723">Serine/threonine-protein kinase</keyword>
<dbReference type="InterPro" id="IPR047117">
    <property type="entry name" value="PERK1-13-like"/>
</dbReference>
<dbReference type="InterPro" id="IPR017441">
    <property type="entry name" value="Protein_kinase_ATP_BS"/>
</dbReference>
<feature type="region of interest" description="Disordered" evidence="17">
    <location>
        <begin position="390"/>
        <end position="413"/>
    </location>
</feature>
<comment type="subcellular location">
    <subcellularLocation>
        <location evidence="1">Cell membrane</location>
        <topology evidence="1">Single-pass membrane protein</topology>
    </subcellularLocation>
</comment>
<evidence type="ECO:0000256" key="11">
    <source>
        <dbReference type="ARBA" id="ARBA00022989"/>
    </source>
</evidence>
<dbReference type="OrthoDB" id="4062651at2759"/>
<dbReference type="InterPro" id="IPR001245">
    <property type="entry name" value="Ser-Thr/Tyr_kinase_cat_dom"/>
</dbReference>
<feature type="compositionally biased region" description="Low complexity" evidence="17">
    <location>
        <begin position="40"/>
        <end position="51"/>
    </location>
</feature>
<dbReference type="Pfam" id="PF07714">
    <property type="entry name" value="PK_Tyr_Ser-Thr"/>
    <property type="match status" value="1"/>
</dbReference>
<evidence type="ECO:0000256" key="5">
    <source>
        <dbReference type="ARBA" id="ARBA00022553"/>
    </source>
</evidence>
<name>A0A9Q1JV97_9CARY</name>
<evidence type="ECO:0000313" key="19">
    <source>
        <dbReference type="EMBL" id="KAJ8431604.1"/>
    </source>
</evidence>
<keyword evidence="11" id="KW-1133">Transmembrane helix</keyword>
<dbReference type="FunFam" id="3.30.200.20:FF:000162">
    <property type="entry name" value="Adenine nucleotide alpha hydrolase-like domain kinase"/>
    <property type="match status" value="1"/>
</dbReference>
<dbReference type="SUPFAM" id="SSF56112">
    <property type="entry name" value="Protein kinase-like (PK-like)"/>
    <property type="match status" value="1"/>
</dbReference>
<evidence type="ECO:0000256" key="4">
    <source>
        <dbReference type="ARBA" id="ARBA00022527"/>
    </source>
</evidence>
<accession>A0A9Q1JV97</accession>
<evidence type="ECO:0000256" key="6">
    <source>
        <dbReference type="ARBA" id="ARBA00022679"/>
    </source>
</evidence>
<evidence type="ECO:0000256" key="17">
    <source>
        <dbReference type="SAM" id="MobiDB-lite"/>
    </source>
</evidence>
<comment type="similarity">
    <text evidence="16">Belongs to the protein kinase superfamily.</text>
</comment>
<evidence type="ECO:0000256" key="9">
    <source>
        <dbReference type="ARBA" id="ARBA00022777"/>
    </source>
</evidence>
<dbReference type="InterPro" id="IPR008271">
    <property type="entry name" value="Ser/Thr_kinase_AS"/>
</dbReference>
<gene>
    <name evidence="19" type="ORF">Cgig2_025646</name>
</gene>
<keyword evidence="5" id="KW-0597">Phosphoprotein</keyword>
<keyword evidence="7" id="KW-0812">Transmembrane</keyword>
<dbReference type="PROSITE" id="PS00108">
    <property type="entry name" value="PROTEIN_KINASE_ST"/>
    <property type="match status" value="1"/>
</dbReference>